<evidence type="ECO:0000256" key="1">
    <source>
        <dbReference type="SAM" id="MobiDB-lite"/>
    </source>
</evidence>
<dbReference type="Proteomes" id="UP000287651">
    <property type="component" value="Unassembled WGS sequence"/>
</dbReference>
<name>A0A427AZ02_ENSVE</name>
<feature type="compositionally biased region" description="Basic residues" evidence="1">
    <location>
        <begin position="109"/>
        <end position="118"/>
    </location>
</feature>
<comment type="caution">
    <text evidence="2">The sequence shown here is derived from an EMBL/GenBank/DDBJ whole genome shotgun (WGS) entry which is preliminary data.</text>
</comment>
<accession>A0A427AZ02</accession>
<dbReference type="PANTHER" id="PTHR36759">
    <property type="entry name" value="DYNEIN BETA CHAIN, CILIARY PROTEIN"/>
    <property type="match status" value="1"/>
</dbReference>
<evidence type="ECO:0000313" key="2">
    <source>
        <dbReference type="EMBL" id="RRT81347.1"/>
    </source>
</evidence>
<feature type="region of interest" description="Disordered" evidence="1">
    <location>
        <begin position="169"/>
        <end position="193"/>
    </location>
</feature>
<organism evidence="2 3">
    <name type="scientific">Ensete ventricosum</name>
    <name type="common">Abyssinian banana</name>
    <name type="synonym">Musa ensete</name>
    <dbReference type="NCBI Taxonomy" id="4639"/>
    <lineage>
        <taxon>Eukaryota</taxon>
        <taxon>Viridiplantae</taxon>
        <taxon>Streptophyta</taxon>
        <taxon>Embryophyta</taxon>
        <taxon>Tracheophyta</taxon>
        <taxon>Spermatophyta</taxon>
        <taxon>Magnoliopsida</taxon>
        <taxon>Liliopsida</taxon>
        <taxon>Zingiberales</taxon>
        <taxon>Musaceae</taxon>
        <taxon>Ensete</taxon>
    </lineage>
</organism>
<proteinExistence type="predicted"/>
<evidence type="ECO:0000313" key="3">
    <source>
        <dbReference type="Proteomes" id="UP000287651"/>
    </source>
</evidence>
<dbReference type="PANTHER" id="PTHR36759:SF1">
    <property type="entry name" value="DYNEIN BETA CHAIN, CILIARY PROTEIN"/>
    <property type="match status" value="1"/>
</dbReference>
<gene>
    <name evidence="2" type="ORF">B296_00017420</name>
</gene>
<protein>
    <submittedName>
        <fullName evidence="2">Uncharacterized protein</fullName>
    </submittedName>
</protein>
<reference evidence="2 3" key="1">
    <citation type="journal article" date="2014" name="Agronomy (Basel)">
        <title>A Draft Genome Sequence for Ensete ventricosum, the Drought-Tolerant Tree Against Hunger.</title>
        <authorList>
            <person name="Harrison J."/>
            <person name="Moore K.A."/>
            <person name="Paszkiewicz K."/>
            <person name="Jones T."/>
            <person name="Grant M."/>
            <person name="Ambacheew D."/>
            <person name="Muzemil S."/>
            <person name="Studholme D.J."/>
        </authorList>
    </citation>
    <scope>NUCLEOTIDE SEQUENCE [LARGE SCALE GENOMIC DNA]</scope>
</reference>
<feature type="compositionally biased region" description="Basic and acidic residues" evidence="1">
    <location>
        <begin position="119"/>
        <end position="128"/>
    </location>
</feature>
<dbReference type="AlphaFoldDB" id="A0A427AZ02"/>
<sequence length="251" mass="28517">MLSTYRSDRGPVCSVQLGTLVYHVSVCSVTETIKDESGVIEERDPRYDEMLRHMVGKITSRSGGKLEMGEVIGTPTARYRAVPPKIDHRWSISAVDGRLREKLTVGGRLKKKKGRRRREKEEKRRGEERIPRTVVARRRFFSRVRRRDISLRGEKDQGDAGIVERYNRPMPKLRSSREEAGASGQKPLPPGTLSVEQVRQIILLHQGKAVEHPGPMDIQDIANKFGVDAAQVQQITRFMSLPPQDGERKTQ</sequence>
<feature type="region of interest" description="Disordered" evidence="1">
    <location>
        <begin position="109"/>
        <end position="128"/>
    </location>
</feature>
<dbReference type="EMBL" id="AMZH03000932">
    <property type="protein sequence ID" value="RRT81347.1"/>
    <property type="molecule type" value="Genomic_DNA"/>
</dbReference>